<dbReference type="PROSITE" id="PS50041">
    <property type="entry name" value="C_TYPE_LECTIN_2"/>
    <property type="match status" value="1"/>
</dbReference>
<dbReference type="PROSITE" id="PS01187">
    <property type="entry name" value="EGF_CA"/>
    <property type="match status" value="2"/>
</dbReference>
<dbReference type="GO" id="GO:0016020">
    <property type="term" value="C:membrane"/>
    <property type="evidence" value="ECO:0007669"/>
    <property type="project" value="UniProtKB-SubCell"/>
</dbReference>
<feature type="compositionally biased region" description="Basic and acidic residues" evidence="12">
    <location>
        <begin position="408"/>
        <end position="426"/>
    </location>
</feature>
<dbReference type="SMART" id="SM00179">
    <property type="entry name" value="EGF_CA"/>
    <property type="match status" value="4"/>
</dbReference>
<dbReference type="SUPFAM" id="SSF56436">
    <property type="entry name" value="C-type lectin-like"/>
    <property type="match status" value="1"/>
</dbReference>
<evidence type="ECO:0000256" key="5">
    <source>
        <dbReference type="ARBA" id="ARBA00022729"/>
    </source>
</evidence>
<evidence type="ECO:0000259" key="16">
    <source>
        <dbReference type="PROSITE" id="PS50041"/>
    </source>
</evidence>
<feature type="chain" id="PRO_5016466092" description="Complement component C1q receptor" evidence="14">
    <location>
        <begin position="16"/>
        <end position="524"/>
    </location>
</feature>
<comment type="subcellular location">
    <subcellularLocation>
        <location evidence="1">Membrane</location>
        <topology evidence="1">Single-pass type I membrane protein</topology>
    </subcellularLocation>
</comment>
<dbReference type="PROSITE" id="PS50026">
    <property type="entry name" value="EGF_3"/>
    <property type="match status" value="1"/>
</dbReference>
<evidence type="ECO:0000256" key="3">
    <source>
        <dbReference type="ARBA" id="ARBA00022553"/>
    </source>
</evidence>
<dbReference type="SUPFAM" id="SSF57184">
    <property type="entry name" value="Growth factor receptor domain"/>
    <property type="match status" value="1"/>
</dbReference>
<keyword evidence="5 14" id="KW-0732">Signal</keyword>
<protein>
    <recommendedName>
        <fullName evidence="19">Complement component C1q receptor</fullName>
    </recommendedName>
</protein>
<evidence type="ECO:0000259" key="15">
    <source>
        <dbReference type="PROSITE" id="PS50026"/>
    </source>
</evidence>
<dbReference type="EMBL" id="NHOQ01002481">
    <property type="protein sequence ID" value="PWA16568.1"/>
    <property type="molecule type" value="Genomic_DNA"/>
</dbReference>
<evidence type="ECO:0008006" key="19">
    <source>
        <dbReference type="Google" id="ProtNLM"/>
    </source>
</evidence>
<dbReference type="PANTHER" id="PTHR14789:SF8">
    <property type="entry name" value="C-TYPE LECTIN DOMAIN FAMILY 14 MEMBER A PRECURSOR-RELATED"/>
    <property type="match status" value="1"/>
</dbReference>
<dbReference type="SUPFAM" id="SSF57196">
    <property type="entry name" value="EGF/Laminin"/>
    <property type="match status" value="1"/>
</dbReference>
<dbReference type="InterPro" id="IPR026823">
    <property type="entry name" value="cEGF"/>
</dbReference>
<feature type="transmembrane region" description="Helical" evidence="13">
    <location>
        <begin position="462"/>
        <end position="485"/>
    </location>
</feature>
<name>A0A315V3F3_GAMAF</name>
<evidence type="ECO:0000313" key="18">
    <source>
        <dbReference type="Proteomes" id="UP000250572"/>
    </source>
</evidence>
<dbReference type="InterPro" id="IPR016186">
    <property type="entry name" value="C-type_lectin-like/link_sf"/>
</dbReference>
<evidence type="ECO:0000256" key="2">
    <source>
        <dbReference type="ARBA" id="ARBA00022536"/>
    </source>
</evidence>
<reference evidence="17 18" key="1">
    <citation type="journal article" date="2018" name="G3 (Bethesda)">
        <title>A High-Quality Reference Genome for the Invasive Mosquitofish Gambusia affinis Using a Chicago Library.</title>
        <authorList>
            <person name="Hoffberg S.L."/>
            <person name="Troendle N.J."/>
            <person name="Glenn T.C."/>
            <person name="Mahmud O."/>
            <person name="Louha S."/>
            <person name="Chalopin D."/>
            <person name="Bennetzen J.L."/>
            <person name="Mauricio R."/>
        </authorList>
    </citation>
    <scope>NUCLEOTIDE SEQUENCE [LARGE SCALE GENOMIC DNA]</scope>
    <source>
        <strain evidence="17">NE01/NJP1002.9</strain>
        <tissue evidence="17">Muscle</tissue>
    </source>
</reference>
<dbReference type="PROSITE" id="PS01186">
    <property type="entry name" value="EGF_2"/>
    <property type="match status" value="1"/>
</dbReference>
<keyword evidence="18" id="KW-1185">Reference proteome</keyword>
<evidence type="ECO:0000256" key="9">
    <source>
        <dbReference type="ARBA" id="ARBA00023136"/>
    </source>
</evidence>
<comment type="caution">
    <text evidence="17">The sequence shown here is derived from an EMBL/GenBank/DDBJ whole genome shotgun (WGS) entry which is preliminary data.</text>
</comment>
<dbReference type="GO" id="GO:0030246">
    <property type="term" value="F:carbohydrate binding"/>
    <property type="evidence" value="ECO:0007669"/>
    <property type="project" value="UniProtKB-KW"/>
</dbReference>
<dbReference type="PROSITE" id="PS00010">
    <property type="entry name" value="ASX_HYDROXYL"/>
    <property type="match status" value="1"/>
</dbReference>
<feature type="region of interest" description="Disordered" evidence="12">
    <location>
        <begin position="391"/>
        <end position="433"/>
    </location>
</feature>
<dbReference type="Proteomes" id="UP000250572">
    <property type="component" value="Unassembled WGS sequence"/>
</dbReference>
<gene>
    <name evidence="17" type="ORF">CCH79_00004324</name>
</gene>
<dbReference type="CDD" id="cd00054">
    <property type="entry name" value="EGF_CA"/>
    <property type="match status" value="2"/>
</dbReference>
<proteinExistence type="predicted"/>
<organism evidence="17 18">
    <name type="scientific">Gambusia affinis</name>
    <name type="common">Western mosquitofish</name>
    <name type="synonym">Heterandria affinis</name>
    <dbReference type="NCBI Taxonomy" id="33528"/>
    <lineage>
        <taxon>Eukaryota</taxon>
        <taxon>Metazoa</taxon>
        <taxon>Chordata</taxon>
        <taxon>Craniata</taxon>
        <taxon>Vertebrata</taxon>
        <taxon>Euteleostomi</taxon>
        <taxon>Actinopterygii</taxon>
        <taxon>Neopterygii</taxon>
        <taxon>Teleostei</taxon>
        <taxon>Neoteleostei</taxon>
        <taxon>Acanthomorphata</taxon>
        <taxon>Ovalentaria</taxon>
        <taxon>Atherinomorphae</taxon>
        <taxon>Cyprinodontiformes</taxon>
        <taxon>Poeciliidae</taxon>
        <taxon>Poeciliinae</taxon>
        <taxon>Gambusia</taxon>
    </lineage>
</organism>
<comment type="caution">
    <text evidence="11">Lacks conserved residue(s) required for the propagation of feature annotation.</text>
</comment>
<feature type="signal peptide" evidence="14">
    <location>
        <begin position="1"/>
        <end position="15"/>
    </location>
</feature>
<keyword evidence="8 13" id="KW-1133">Transmembrane helix</keyword>
<keyword evidence="10 11" id="KW-1015">Disulfide bond</keyword>
<accession>A0A315V3F3</accession>
<evidence type="ECO:0000256" key="6">
    <source>
        <dbReference type="ARBA" id="ARBA00022734"/>
    </source>
</evidence>
<dbReference type="InterPro" id="IPR009030">
    <property type="entry name" value="Growth_fac_rcpt_cys_sf"/>
</dbReference>
<keyword evidence="3" id="KW-0597">Phosphoprotein</keyword>
<dbReference type="Pfam" id="PF12662">
    <property type="entry name" value="cEGF"/>
    <property type="match status" value="2"/>
</dbReference>
<dbReference type="InterPro" id="IPR018097">
    <property type="entry name" value="EGF_Ca-bd_CS"/>
</dbReference>
<dbReference type="AlphaFoldDB" id="A0A315V3F3"/>
<keyword evidence="6" id="KW-0430">Lectin</keyword>
<dbReference type="InterPro" id="IPR001304">
    <property type="entry name" value="C-type_lectin-like"/>
</dbReference>
<dbReference type="SMART" id="SM00181">
    <property type="entry name" value="EGF"/>
    <property type="match status" value="4"/>
</dbReference>
<keyword evidence="7" id="KW-0677">Repeat</keyword>
<evidence type="ECO:0000256" key="10">
    <source>
        <dbReference type="ARBA" id="ARBA00023157"/>
    </source>
</evidence>
<evidence type="ECO:0000256" key="8">
    <source>
        <dbReference type="ARBA" id="ARBA00022989"/>
    </source>
</evidence>
<sequence>MLLIFLMPLISSLEGLPGAKREMLCTPQACFVLNMEPVDFHKAQNLCKDDGGYLMTLRDRKEEEDLRFKWVSGDEDSQYSNWEQEPLVTCTSERCVQVVYTFSDQDQLKWTQGVCRKEASYACKFYFQGMCPPLVLQGPGKIVYKSIFLKQPLKTELKLLPYGTRAEVFCGGHETTSSQCINLDGAYAWSPPGPFCKPETQNCQRNNGGCAQECRQDRGAVRCSCRDGWELEEDGFSCRMTDLCRPDTCEHSCVMDEAGVSCRCPSGFRLSENQRNCSDVDECLSQACDSGSCVNTPGSYSCVCGDGFHLTDGECTRVKDCDGLVCEHGCVNTGGSFSCFCQEGFRVSGDGLSCVDVDECAGDPCPRLLTCINTVGSFSCLKLETQETMTSSSSQQAVTSAATSAAPAEDRRTHRTAVELQHRSPHTDAPLPELVNVTDQLSNRSPVSAEDASARNRMLICVLGSVVPLLALVALTLFIAIFRCSRSKTEVKKKKSTADGYCWVSSGLDPRLEKLYESILTDDP</sequence>
<dbReference type="Gene3D" id="3.10.100.10">
    <property type="entry name" value="Mannose-Binding Protein A, subunit A"/>
    <property type="match status" value="1"/>
</dbReference>
<keyword evidence="9 13" id="KW-0472">Membrane</keyword>
<dbReference type="InterPro" id="IPR016187">
    <property type="entry name" value="CTDL_fold"/>
</dbReference>
<evidence type="ECO:0000256" key="12">
    <source>
        <dbReference type="SAM" id="MobiDB-lite"/>
    </source>
</evidence>
<evidence type="ECO:0000256" key="13">
    <source>
        <dbReference type="SAM" id="Phobius"/>
    </source>
</evidence>
<dbReference type="Gene3D" id="2.10.25.10">
    <property type="entry name" value="Laminin"/>
    <property type="match status" value="5"/>
</dbReference>
<feature type="disulfide bond" evidence="11">
    <location>
        <begin position="283"/>
        <end position="293"/>
    </location>
</feature>
<evidence type="ECO:0000313" key="17">
    <source>
        <dbReference type="EMBL" id="PWA16568.1"/>
    </source>
</evidence>
<keyword evidence="2 11" id="KW-0245">EGF-like domain</keyword>
<keyword evidence="4 13" id="KW-0812">Transmembrane</keyword>
<dbReference type="InterPro" id="IPR001881">
    <property type="entry name" value="EGF-like_Ca-bd_dom"/>
</dbReference>
<feature type="domain" description="EGF-like" evidence="15">
    <location>
        <begin position="279"/>
        <end position="314"/>
    </location>
</feature>
<dbReference type="InterPro" id="IPR000742">
    <property type="entry name" value="EGF"/>
</dbReference>
<feature type="domain" description="C-type lectin" evidence="16">
    <location>
        <begin position="55"/>
        <end position="124"/>
    </location>
</feature>
<dbReference type="InterPro" id="IPR051505">
    <property type="entry name" value="C-type_lectin_domain"/>
</dbReference>
<evidence type="ECO:0000256" key="11">
    <source>
        <dbReference type="PROSITE-ProRule" id="PRU00076"/>
    </source>
</evidence>
<evidence type="ECO:0000256" key="14">
    <source>
        <dbReference type="SAM" id="SignalP"/>
    </source>
</evidence>
<dbReference type="Pfam" id="PF14670">
    <property type="entry name" value="FXa_inhibition"/>
    <property type="match status" value="1"/>
</dbReference>
<feature type="compositionally biased region" description="Low complexity" evidence="12">
    <location>
        <begin position="391"/>
        <end position="407"/>
    </location>
</feature>
<dbReference type="STRING" id="33528.ENSGAFP00000002101"/>
<evidence type="ECO:0000256" key="1">
    <source>
        <dbReference type="ARBA" id="ARBA00004479"/>
    </source>
</evidence>
<evidence type="ECO:0000256" key="4">
    <source>
        <dbReference type="ARBA" id="ARBA00022692"/>
    </source>
</evidence>
<dbReference type="PANTHER" id="PTHR14789">
    <property type="entry name" value="CHONDROLECTIN VARIANT CHODLFDELTAE"/>
    <property type="match status" value="1"/>
</dbReference>
<evidence type="ECO:0000256" key="7">
    <source>
        <dbReference type="ARBA" id="ARBA00022737"/>
    </source>
</evidence>
<dbReference type="GO" id="GO:0005509">
    <property type="term" value="F:calcium ion binding"/>
    <property type="evidence" value="ECO:0007669"/>
    <property type="project" value="InterPro"/>
</dbReference>
<dbReference type="InterPro" id="IPR000152">
    <property type="entry name" value="EGF-type_Asp/Asn_hydroxyl_site"/>
</dbReference>